<dbReference type="PANTHER" id="PTHR38011">
    <property type="entry name" value="DIHYDROFOLATE REDUCTASE FAMILY PROTEIN (AFU_ORTHOLOGUE AFUA_8G06820)"/>
    <property type="match status" value="1"/>
</dbReference>
<protein>
    <submittedName>
        <fullName evidence="2">Dihydrofolate reductase</fullName>
    </submittedName>
</protein>
<dbReference type="GO" id="GO:0009231">
    <property type="term" value="P:riboflavin biosynthetic process"/>
    <property type="evidence" value="ECO:0007669"/>
    <property type="project" value="InterPro"/>
</dbReference>
<dbReference type="AlphaFoldDB" id="A0A653X4P4"/>
<dbReference type="GO" id="GO:0008703">
    <property type="term" value="F:5-amino-6-(5-phosphoribosylamino)uracil reductase activity"/>
    <property type="evidence" value="ECO:0007669"/>
    <property type="project" value="InterPro"/>
</dbReference>
<keyword evidence="3" id="KW-1185">Reference proteome</keyword>
<dbReference type="Pfam" id="PF01872">
    <property type="entry name" value="RibD_C"/>
    <property type="match status" value="1"/>
</dbReference>
<name>A0A653X4P4_9FLAO</name>
<dbReference type="Gene3D" id="3.40.430.10">
    <property type="entry name" value="Dihydrofolate Reductase, subunit A"/>
    <property type="match status" value="1"/>
</dbReference>
<proteinExistence type="predicted"/>
<gene>
    <name evidence="2" type="ORF">MARI151_60453</name>
</gene>
<evidence type="ECO:0000313" key="2">
    <source>
        <dbReference type="EMBL" id="VXC25584.1"/>
    </source>
</evidence>
<evidence type="ECO:0000259" key="1">
    <source>
        <dbReference type="Pfam" id="PF01872"/>
    </source>
</evidence>
<organism evidence="2 3">
    <name type="scientific">Maribacter litoralis</name>
    <dbReference type="NCBI Taxonomy" id="2059726"/>
    <lineage>
        <taxon>Bacteria</taxon>
        <taxon>Pseudomonadati</taxon>
        <taxon>Bacteroidota</taxon>
        <taxon>Flavobacteriia</taxon>
        <taxon>Flavobacteriales</taxon>
        <taxon>Flavobacteriaceae</taxon>
        <taxon>Maribacter</taxon>
    </lineage>
</organism>
<feature type="domain" description="Bacterial bifunctional deaminase-reductase C-terminal" evidence="1">
    <location>
        <begin position="5"/>
        <end position="172"/>
    </location>
</feature>
<evidence type="ECO:0000313" key="3">
    <source>
        <dbReference type="Proteomes" id="UP000430202"/>
    </source>
</evidence>
<accession>A0A653X4P4</accession>
<dbReference type="PANTHER" id="PTHR38011:SF11">
    <property type="entry name" value="2,5-DIAMINO-6-RIBOSYLAMINO-4(3H)-PYRIMIDINONE 5'-PHOSPHATE REDUCTASE"/>
    <property type="match status" value="1"/>
</dbReference>
<dbReference type="Proteomes" id="UP000430202">
    <property type="component" value="Unassembled WGS sequence"/>
</dbReference>
<dbReference type="InterPro" id="IPR050765">
    <property type="entry name" value="Riboflavin_Biosynth_HTPR"/>
</dbReference>
<dbReference type="InterPro" id="IPR002734">
    <property type="entry name" value="RibDG_C"/>
</dbReference>
<dbReference type="InterPro" id="IPR024072">
    <property type="entry name" value="DHFR-like_dom_sf"/>
</dbReference>
<reference evidence="2 3" key="1">
    <citation type="submission" date="2019-10" db="EMBL/GenBank/DDBJ databases">
        <authorList>
            <person name="Karimi E."/>
        </authorList>
    </citation>
    <scope>NUCLEOTIDE SEQUENCE [LARGE SCALE GENOMIC DNA]</scope>
    <source>
        <strain evidence="2">Maribacter sp. 151</strain>
    </source>
</reference>
<dbReference type="EMBL" id="CABWLR010000006">
    <property type="protein sequence ID" value="VXC25584.1"/>
    <property type="molecule type" value="Genomic_DNA"/>
</dbReference>
<sequence length="182" mass="20171">MIMNKIVYYVAISIDGYICGLDGDISGFVGEGSGVTKYMSDLKGFETTIMGKDTYEFGYVYGLKPGQPAYAHMQHYIFSKSLQFDSKSDQVHIISDYDLDKIKELKQNSTTDIYLCGGGVFAGWLFDNQLIDVIKVKINPLILGAGVRLFGESTSGYQLVLTDTESYDGGLVFNTYSINYNS</sequence>
<dbReference type="SUPFAM" id="SSF53597">
    <property type="entry name" value="Dihydrofolate reductase-like"/>
    <property type="match status" value="1"/>
</dbReference>